<dbReference type="Pfam" id="PF00008">
    <property type="entry name" value="EGF"/>
    <property type="match status" value="2"/>
</dbReference>
<keyword evidence="20" id="KW-0325">Glycoprotein</keyword>
<dbReference type="CDD" id="cd00054">
    <property type="entry name" value="EGF_CA"/>
    <property type="match status" value="4"/>
</dbReference>
<evidence type="ECO:0000256" key="22">
    <source>
        <dbReference type="ARBA" id="ARBA00023228"/>
    </source>
</evidence>
<evidence type="ECO:0000256" key="9">
    <source>
        <dbReference type="ARBA" id="ARBA00022685"/>
    </source>
</evidence>
<dbReference type="InterPro" id="IPR000859">
    <property type="entry name" value="CUB_dom"/>
</dbReference>
<dbReference type="FunFam" id="2.10.25.10:FF:000260">
    <property type="entry name" value="Notch receptor 4"/>
    <property type="match status" value="1"/>
</dbReference>
<feature type="domain" description="CUB" evidence="30">
    <location>
        <begin position="2884"/>
        <end position="3000"/>
    </location>
</feature>
<dbReference type="PROSITE" id="PS01180">
    <property type="entry name" value="CUB"/>
    <property type="match status" value="25"/>
</dbReference>
<feature type="domain" description="CUB" evidence="30">
    <location>
        <begin position="1813"/>
        <end position="1929"/>
    </location>
</feature>
<dbReference type="InterPro" id="IPR000152">
    <property type="entry name" value="EGF-type_Asp/Asn_hydroxyl_site"/>
</dbReference>
<feature type="domain" description="CUB" evidence="30">
    <location>
        <begin position="2651"/>
        <end position="2766"/>
    </location>
</feature>
<evidence type="ECO:0000256" key="20">
    <source>
        <dbReference type="ARBA" id="ARBA00023180"/>
    </source>
</evidence>
<evidence type="ECO:0000256" key="7">
    <source>
        <dbReference type="ARBA" id="ARBA00022553"/>
    </source>
</evidence>
<dbReference type="InterPro" id="IPR000742">
    <property type="entry name" value="EGF"/>
</dbReference>
<evidence type="ECO:0000313" key="33">
    <source>
        <dbReference type="Proteomes" id="UP000019118"/>
    </source>
</evidence>
<keyword evidence="18 29" id="KW-1015">Disulfide bond</keyword>
<feature type="domain" description="CUB" evidence="30">
    <location>
        <begin position="1946"/>
        <end position="2067"/>
    </location>
</feature>
<feature type="domain" description="CUB" evidence="30">
    <location>
        <begin position="3245"/>
        <end position="3389"/>
    </location>
</feature>
<evidence type="ECO:0000256" key="24">
    <source>
        <dbReference type="ARBA" id="ARBA00023765"/>
    </source>
</evidence>
<keyword evidence="13" id="KW-0967">Endosome</keyword>
<evidence type="ECO:0000256" key="3">
    <source>
        <dbReference type="ARBA" id="ARBA00022448"/>
    </source>
</evidence>
<feature type="disulfide bond" evidence="29">
    <location>
        <begin position="400"/>
        <end position="409"/>
    </location>
</feature>
<feature type="domain" description="CUB" evidence="30">
    <location>
        <begin position="3002"/>
        <end position="3114"/>
    </location>
</feature>
<accession>A0AAR5PWT8</accession>
<evidence type="ECO:0000256" key="10">
    <source>
        <dbReference type="ARBA" id="ARBA00022723"/>
    </source>
</evidence>
<evidence type="ECO:0000256" key="1">
    <source>
        <dbReference type="ARBA" id="ARBA00004177"/>
    </source>
</evidence>
<evidence type="ECO:0000256" key="28">
    <source>
        <dbReference type="PROSITE-ProRule" id="PRU00059"/>
    </source>
</evidence>
<feature type="disulfide bond" evidence="29">
    <location>
        <begin position="338"/>
        <end position="348"/>
    </location>
</feature>
<evidence type="ECO:0000256" key="29">
    <source>
        <dbReference type="PROSITE-ProRule" id="PRU00076"/>
    </source>
</evidence>
<keyword evidence="19" id="KW-1207">Sterol metabolism</keyword>
<feature type="domain" description="CUB" evidence="30">
    <location>
        <begin position="2428"/>
        <end position="2534"/>
    </location>
</feature>
<dbReference type="InterPro" id="IPR018097">
    <property type="entry name" value="EGF_Ca-bd_CS"/>
</dbReference>
<feature type="domain" description="CUB" evidence="30">
    <location>
        <begin position="1697"/>
        <end position="1812"/>
    </location>
</feature>
<keyword evidence="17" id="KW-0472">Membrane</keyword>
<feature type="domain" description="CUB" evidence="30">
    <location>
        <begin position="1112"/>
        <end position="1223"/>
    </location>
</feature>
<keyword evidence="8" id="KW-0846">Cobalamin</keyword>
<dbReference type="Pfam" id="PF07645">
    <property type="entry name" value="EGF_CA"/>
    <property type="match status" value="2"/>
</dbReference>
<evidence type="ECO:0000256" key="4">
    <source>
        <dbReference type="ARBA" id="ARBA00022475"/>
    </source>
</evidence>
<dbReference type="Gene3D" id="2.10.25.10">
    <property type="entry name" value="Laminin"/>
    <property type="match status" value="7"/>
</dbReference>
<comment type="subunit">
    <text evidence="27">Interacts with AMN. Component of the cubam complex composed of one CUBN trimer and one AMN chain. The cubam complex can dimerize. Interacts with LRP2 in a dual-receptor complex in a calcium-dependent manner. Found in a complex with PID1/PCLI1, LRP1 and CUBNI. Interacts with LRP1 and PID1/PCLI1.</text>
</comment>
<sequence length="3628" mass="403615">MKAYEILVWDFNSKINRIETKILTMGLGSAPASNNTLILSLNARIQQFARRIAVVERNTKALTKLLAVNECASNPCQNGGTCIDIFLGFVCQCPTGWEGNTCSIDVNECTRFVGTDLGCQNGGTCINLPGTYQCQCTHGWIGVHCNRKSVDCVSGSADICGHGICVPQNGEIGYKCICDSGWTSSGSNPACTVDVDECKQNHPPCSTSPLVQCINLPGSFMCQHCPPGYTGNGYYCADLNECELFNGGCSLNPYVECINTLGSKNCGPCPAGYRGDGKTCTFSGICNINNGGCNILATCVHIPTISETFVQCTCPAGYSGSGIGPAGCAKTTMSIPSCNPNPCVHGICLISNVTQAVTCNCNEGFTGALCDQPNNPCARNPCWNGGTCNPRNNYRFTCSCLPGLVGRLCQRERQVCGETFNSTTGTLTYPPKDFESIRTLNNFKCGWTIETVLTDVVTVEFSKFNLADAPCTRQWLKVHDGRNGLAPVLGTVCGKTLPFNGSITSTQNAIYFSLGNTGQMNKRPEFELSWTTKHAECDYILSSAGSGVIVSPGWPNNYPNNRNCYWYFRVEESKRLLFHVYSLDIGTNVDCTGDRLEFSSYTTPSEDSYGTSLSEDGTHIFAKLCNSTNPPPFRSYSYDGQIYFKSDAKEPHGGFQIGYNLVDAIPGCGGTYTLREGYIQSIDLPKNIESILCTYEIQVPVDGYLELHFLDFVIEGTCKKTYTAIYRETALVSKQCGRASPSETIRIDIANGTKVFLKSQFTQGYASRWRVKYSTVCEKVFTDPLKTIKADPNSNCNFLIQQPLGNIIFLELTLGSMASGARVQVYDGNSALSALYNEYTKPNEKVIIESNTNYLYIVSTQGNWTGSYTVLDIGCGGLHKDDLGTIAYPPRAQDKYLNDQKCRWIIQAPPGNVVQLTWLTFNVEQSIGCSYDSVKIFDNNTDPGRGGLLGTFCGYHLPPIMLSTSNIMTIYFSSDHTISDAGFIASYIFIKEISVCGGNYFTSAGVIKSPGYPESYPTNKECIWTITVPPGSQIMLKFKSFDLEAYSSCRYDYLEVRNGGSSAAPLIGRYCGETFPEEIPSHTNKLFLKFESDMSKTSRGFELEWTSASTGCGGNLNGPTGSIISPHYPEPYTKSTDCLWQINVNIGSIIRMVFVDLDLEEHTKCSMDYVELFDGDKLTSKSLGKFCSRYNEPITATTNVVLVRFRSDVSFQGRGFNLQYSAICTNTLTGFGGVIESPNFPNAYPQDQNCNWDIVVYEGNKINISFSDFSLEIPPAFDNNTCSFDYVEISYLITNPYEIESPDPEFRKVDRFCGNKKPDLITVESSHARIHFVSDNLLPATGFRLEWKLFGCGGILTDPSGSIFSPNYPNRYGSSVECNWQISVPLGKSIEIEFVDMDIERDFGCPNDYIQIFNGPDSTYPEITKICHQLEKTIVRSSGSNMFLLFKADFNFEGRGFFATYSSTSTTCGGTTTSSSGYIFSPNYPKNYEKNETCEWMISVDPHHIIRLQFQDFDLDARADCKTDHVKVYDGPTQAYPVLTTLCGNSKGNQTIHSSYEHMLVEFRSGNHLTSKGFKAFYEQACGAIIKTSSSGIIKLRKEIISYSYEEGSVCNYTIEAEDKSKHVRLTVTKFVKGIRWCDDEYPAIKIYNGFYNSSPIIGSYCRSTIPPIISDGSALHIEIQMPIDLWLSYSVLESDCGGDLYLPEGYIASPGYAKSYPNNLECVWNINMGPGNIVSMNIITLDMPESDNCNQDYLEVREDSSEGKLLGVFCGTNKPTSLTAVGKMVLLFKSSNLSQSILQTTKGFYAEFSSREDNVLYGSEGLIGNLNYPDLSPSDMNTRSWLINTNTSTIIELTFQEFALESTGKEGECFTTAMKLYDGMDDEAPLLYSACGLVKDKTVLSTSNMMYIVLSLYSVRTDAYFLLKWRELPKKSAKTSHSNTTTSACTYEYTLNGQSNVTLSSPGYPNGYAHDSNCEWIYKIEPQYHLELEFVDLSLETWGKFRQCVFSDTVKVYTKYEKNGAWVPLIQICNNSKPDDRSVGTDLLKVEFSTNKYFNGSGFQAVIFGKCGGSLTEPNGKIIFNKDHAHDVECQWNITVRPGRTINIRFVEFDLSQSDPDSKCRNYLMVRNGKFADSPFLQNGIFCGPNPPSSLQSSSNYLYLKYVGSAHVKGFEIDYSEVSFSCGGSIRLGAEDSYTIQSPNYPNVPQPHTECIWIIRGPPGTSLQVEFEERFDISDEPRHDGLCGTDYVELRDGATEIADVIGTYCDDSPSTQFTSGNFLRVKYFTESNEPRNGFKAEVSIAKCGGTLKKLGTIDSKTSKIKLGSPCQWLLVVSQGYHISMTLDIHRRSDRPSVMNCNADNVSKITISQLGMDFINGFNKSDSELGTFCRNINSTVITSSTNKVMVRFEPKDDSYSFTLDFKWEMEECGGHLDQETGTLMSPGYPNMSFKNHYCWWGITVPKGRRISLLIEDLDIDELTFFLIFEGAQEGPKLIKRKDIKAGATYETSDNGAHIIYWQTIPSTRRGVKITYTSEKPTVCTGNFNTISGELHAPEGLNTFLCEYQHISNQSQTLGMELQLTIASQNSAMKKLVCPRSTGISISGINIQSSFCQSTNKRYAIARSVSPLTTITARQYLNTTLNFTVSFKTYQCGGKLNEAVLGQRGTISSPNFPNSSIDSVECAWLVSLSSSQIKINFTTFELQDDCDKNYVDIYNGESSADPHIGRYCNNNKPPLIVSQRENLLIEYKYHKTTNDSSKGFSLDYEPQQKGCGGIYQTNQATIQSPNYKQNYDNNVECIWDIETSEGTMINLVFSGRFHIEESSNCSKDFIEIFDWKGVEWTSLGRKCGRNRPNQILSSNNKMKIMFRSNENVTATGFEAGWSIKCGGKLLAEKEEKFLTSPPNINYNCTYEIISSKRNGLVGIRFEKFSLGDATHQSCSYRNLTIMGSPPRLSILHNRRRLVFCANNIPPTQMYSNSVTLSYLSSMAYNMIGGFKLAYREESCGGNISAPTALESHIAQRSTQFGVICEWYITAPSDQVVVLSIHKLNTSMLTNCLGPSVNIFDGHDQRNEKRLARLCGNIEEEKPIPSSSNTMLVKLTLSYSYISDFQAEVYFTYGPAAGCGGKINLTETTQLQMPTNLPHMDCHWTITTSRDYKVQLEFTDIQLSNACPNPVRNYSFIFCECSYAEVRDGAGPFAAQMIKLCTSTNGRNIKLTTSWNTAYVRLFSLTSQKELFKLTLTPVESKCGPSDLIAGKDFKELTSPDYPNSYPETIQCTWIIRSAAILGKILIHFEDFDFGTSPFRTSCDGDRLEIGEGRNQEIISEGFGPKATHRNINIYNIRDHAVTYAFCDNSLKPFDHYSSGQAVKLKFYSFPYSGKKGKGFKLKYALSGCNRTIESNDGRIQNDVNNKGDRDCATIIKADPNTTISIYFMTFYFINPDKNCTKFGLEIREGNETGPQIFKACGYQLPNPLFSNSSQLYIRSYNLNTRKSNAYYSYNLMYVASEKKYGCGGKIFNSMGMFSSPMYPNPYREDIECTWNILVPLDYKVALKFKEFNIGGGCAKNKLVVETNENDVPTVHTFCPGDATPAILYSKNSLTLTYYSSVNNGGNGWLAVFQPTKYESDMLLRI</sequence>
<feature type="domain" description="CUB" evidence="30">
    <location>
        <begin position="2183"/>
        <end position="2302"/>
    </location>
</feature>
<dbReference type="KEGG" id="dpa:109541149"/>
<dbReference type="FunFam" id="2.60.120.290:FF:000005">
    <property type="entry name" value="Procollagen C-endopeptidase enhancer 1"/>
    <property type="match status" value="2"/>
</dbReference>
<dbReference type="PROSITE" id="PS50026">
    <property type="entry name" value="EGF_3"/>
    <property type="match status" value="4"/>
</dbReference>
<evidence type="ECO:0000256" key="5">
    <source>
        <dbReference type="ARBA" id="ARBA00022536"/>
    </source>
</evidence>
<comment type="caution">
    <text evidence="29">Lacks conserved residue(s) required for the propagation of feature annotation.</text>
</comment>
<feature type="domain" description="CUB" evidence="30">
    <location>
        <begin position="1224"/>
        <end position="1350"/>
    </location>
</feature>
<dbReference type="GO" id="GO:0016324">
    <property type="term" value="C:apical plasma membrane"/>
    <property type="evidence" value="ECO:0007669"/>
    <property type="project" value="UniProtKB-ARBA"/>
</dbReference>
<evidence type="ECO:0000256" key="8">
    <source>
        <dbReference type="ARBA" id="ARBA00022628"/>
    </source>
</evidence>
<dbReference type="EnsemblMetazoa" id="XM_019909915.1">
    <property type="protein sequence ID" value="XP_019765474.1"/>
    <property type="gene ID" value="LOC109541149"/>
</dbReference>
<feature type="domain" description="CUB" evidence="30">
    <location>
        <begin position="3509"/>
        <end position="3618"/>
    </location>
</feature>
<evidence type="ECO:0000256" key="23">
    <source>
        <dbReference type="ARBA" id="ARBA00023285"/>
    </source>
</evidence>
<dbReference type="PROSITE" id="PS01186">
    <property type="entry name" value="EGF_2"/>
    <property type="match status" value="3"/>
</dbReference>
<feature type="domain" description="CUB" evidence="30">
    <location>
        <begin position="875"/>
        <end position="990"/>
    </location>
</feature>
<evidence type="ECO:0000256" key="16">
    <source>
        <dbReference type="ARBA" id="ARBA00023098"/>
    </source>
</evidence>
<dbReference type="SMART" id="SM00181">
    <property type="entry name" value="EGF"/>
    <property type="match status" value="8"/>
</dbReference>
<dbReference type="GO" id="GO:0005768">
    <property type="term" value="C:endosome"/>
    <property type="evidence" value="ECO:0007669"/>
    <property type="project" value="UniProtKB-SubCell"/>
</dbReference>
<keyword evidence="23" id="KW-0170">Cobalt</keyword>
<dbReference type="SUPFAM" id="SSF57196">
    <property type="entry name" value="EGF/Laminin"/>
    <property type="match status" value="4"/>
</dbReference>
<dbReference type="GO" id="GO:0005765">
    <property type="term" value="C:lysosomal membrane"/>
    <property type="evidence" value="ECO:0007669"/>
    <property type="project" value="UniProtKB-SubCell"/>
</dbReference>
<dbReference type="SUPFAM" id="SSF49854">
    <property type="entry name" value="Spermadhesin, CUB domain"/>
    <property type="match status" value="26"/>
</dbReference>
<feature type="domain" description="CUB" evidence="30">
    <location>
        <begin position="2770"/>
        <end position="2883"/>
    </location>
</feature>
<evidence type="ECO:0000256" key="14">
    <source>
        <dbReference type="ARBA" id="ARBA00022837"/>
    </source>
</evidence>
<dbReference type="FunFam" id="2.60.120.290:FF:000013">
    <property type="entry name" value="Membrane frizzled-related protein"/>
    <property type="match status" value="5"/>
</dbReference>
<feature type="domain" description="CUB" evidence="30">
    <location>
        <begin position="2068"/>
        <end position="2179"/>
    </location>
</feature>
<feature type="domain" description="CUB" evidence="30">
    <location>
        <begin position="3391"/>
        <end position="3503"/>
    </location>
</feature>
<dbReference type="InterPro" id="IPR009030">
    <property type="entry name" value="Growth_fac_rcpt_cys_sf"/>
</dbReference>
<comment type="function">
    <text evidence="26">Endocytic receptor which plays a role in lipoprotein, vitamin and iron metabolism by facilitating their uptake. Acts together with LRP2 to mediate endocytosis of high-density lipoproteins, GC, hemoglobin, ALB, TF and SCGB1A1. Acts together with AMN to mediate endocytosis of the CBLIF-cobalamin complex. Binds to ALB, MB, Kappa and lambda-light chains, TF, hemoglobin, GC, SCGB1A1, APOA1, high density lipoprotein, and the CBLIF-cobalamin complex. Ligand binding requires calcium. Serves as important transporter in several absorptive epithelia, including intestine, renal proximal tubules and embryonic yolk sac. May play an important role in the development of the peri-implantation embryo through internalization of APOA1 and cholesterol. Binds to LGALS3 at the maternal-fetal interface.</text>
</comment>
<dbReference type="InterPro" id="IPR035914">
    <property type="entry name" value="Sperma_CUB_dom_sf"/>
</dbReference>
<feature type="disulfide bond" evidence="29">
    <location>
        <begin position="136"/>
        <end position="145"/>
    </location>
</feature>
<dbReference type="SUPFAM" id="SSF57184">
    <property type="entry name" value="Growth factor receptor domain"/>
    <property type="match status" value="1"/>
</dbReference>
<evidence type="ECO:0000259" key="31">
    <source>
        <dbReference type="PROSITE" id="PS50026"/>
    </source>
</evidence>
<dbReference type="Gene3D" id="2.60.120.290">
    <property type="entry name" value="Spermadhesin, CUB domain"/>
    <property type="match status" value="25"/>
</dbReference>
<keyword evidence="14" id="KW-0106">Calcium</keyword>
<feature type="disulfide bond" evidence="29">
    <location>
        <begin position="93"/>
        <end position="102"/>
    </location>
</feature>
<evidence type="ECO:0000259" key="30">
    <source>
        <dbReference type="PROSITE" id="PS01180"/>
    </source>
</evidence>
<feature type="domain" description="CUB" evidence="30">
    <location>
        <begin position="537"/>
        <end position="662"/>
    </location>
</feature>
<dbReference type="GO" id="GO:0005509">
    <property type="term" value="F:calcium ion binding"/>
    <property type="evidence" value="ECO:0007669"/>
    <property type="project" value="InterPro"/>
</dbReference>
<dbReference type="GO" id="GO:0015031">
    <property type="term" value="P:protein transport"/>
    <property type="evidence" value="ECO:0007669"/>
    <property type="project" value="UniProtKB-KW"/>
</dbReference>
<feature type="domain" description="EGF-like" evidence="31">
    <location>
        <begin position="334"/>
        <end position="371"/>
    </location>
</feature>
<feature type="domain" description="CUB" evidence="30">
    <location>
        <begin position="1468"/>
        <end position="1581"/>
    </location>
</feature>
<feature type="domain" description="EGF-like" evidence="31">
    <location>
        <begin position="105"/>
        <end position="146"/>
    </location>
</feature>
<dbReference type="Pfam" id="PF00431">
    <property type="entry name" value="CUB"/>
    <property type="match status" value="22"/>
</dbReference>
<reference evidence="33" key="1">
    <citation type="journal article" date="2013" name="Genome Biol.">
        <title>Draft genome of the mountain pine beetle, Dendroctonus ponderosae Hopkins, a major forest pest.</title>
        <authorList>
            <person name="Keeling C.I."/>
            <person name="Yuen M.M."/>
            <person name="Liao N.Y."/>
            <person name="Docking T.R."/>
            <person name="Chan S.K."/>
            <person name="Taylor G.A."/>
            <person name="Palmquist D.L."/>
            <person name="Jackman S.D."/>
            <person name="Nguyen A."/>
            <person name="Li M."/>
            <person name="Henderson H."/>
            <person name="Janes J.K."/>
            <person name="Zhao Y."/>
            <person name="Pandoh P."/>
            <person name="Moore R."/>
            <person name="Sperling F.A."/>
            <person name="Huber D.P."/>
            <person name="Birol I."/>
            <person name="Jones S.J."/>
            <person name="Bohlmann J."/>
        </authorList>
    </citation>
    <scope>NUCLEOTIDE SEQUENCE</scope>
</reference>
<dbReference type="PANTHER" id="PTHR24251">
    <property type="entry name" value="OVOCHYMASE-RELATED"/>
    <property type="match status" value="1"/>
</dbReference>
<feature type="domain" description="CUB" evidence="30">
    <location>
        <begin position="668"/>
        <end position="776"/>
    </location>
</feature>
<dbReference type="PROSITE" id="PS01187">
    <property type="entry name" value="EGF_CA"/>
    <property type="match status" value="1"/>
</dbReference>
<keyword evidence="16" id="KW-0443">Lipid metabolism</keyword>
<dbReference type="CDD" id="cd00041">
    <property type="entry name" value="CUB"/>
    <property type="match status" value="22"/>
</dbReference>
<keyword evidence="10" id="KW-0479">Metal-binding</keyword>
<keyword evidence="9" id="KW-0165">Cleavage on pair of basic residues</keyword>
<reference evidence="32" key="2">
    <citation type="submission" date="2024-08" db="UniProtKB">
        <authorList>
            <consortium name="EnsemblMetazoa"/>
        </authorList>
    </citation>
    <scope>IDENTIFICATION</scope>
</reference>
<dbReference type="GO" id="GO:0031419">
    <property type="term" value="F:cobalamin binding"/>
    <property type="evidence" value="ECO:0007669"/>
    <property type="project" value="UniProtKB-KW"/>
</dbReference>
<feature type="disulfide bond" evidence="28">
    <location>
        <begin position="537"/>
        <end position="564"/>
    </location>
</feature>
<dbReference type="FunFam" id="2.10.25.10:FF:000429">
    <property type="entry name" value="Cubilin"/>
    <property type="match status" value="1"/>
</dbReference>
<evidence type="ECO:0000256" key="17">
    <source>
        <dbReference type="ARBA" id="ARBA00023136"/>
    </source>
</evidence>
<keyword evidence="22" id="KW-0458">Lysosome</keyword>
<feature type="domain" description="CUB" evidence="30">
    <location>
        <begin position="3121"/>
        <end position="3241"/>
    </location>
</feature>
<evidence type="ECO:0000256" key="2">
    <source>
        <dbReference type="ARBA" id="ARBA00004202"/>
    </source>
</evidence>
<dbReference type="Proteomes" id="UP000019118">
    <property type="component" value="Unassembled WGS sequence"/>
</dbReference>
<proteinExistence type="predicted"/>
<feature type="domain" description="CUB" evidence="30">
    <location>
        <begin position="1352"/>
        <end position="1464"/>
    </location>
</feature>
<feature type="disulfide bond" evidence="28">
    <location>
        <begin position="875"/>
        <end position="902"/>
    </location>
</feature>
<keyword evidence="4" id="KW-1003">Cell membrane</keyword>
<evidence type="ECO:0000313" key="32">
    <source>
        <dbReference type="EnsemblMetazoa" id="XP_019765474.1"/>
    </source>
</evidence>
<dbReference type="FunFam" id="2.60.120.290:FF:000003">
    <property type="entry name" value="Neuropilin"/>
    <property type="match status" value="1"/>
</dbReference>
<keyword evidence="7" id="KW-0597">Phosphoprotein</keyword>
<dbReference type="GO" id="GO:0008203">
    <property type="term" value="P:cholesterol metabolic process"/>
    <property type="evidence" value="ECO:0007669"/>
    <property type="project" value="UniProtKB-KW"/>
</dbReference>
<feature type="domain" description="CUB" evidence="30">
    <location>
        <begin position="2304"/>
        <end position="2428"/>
    </location>
</feature>
<comment type="subcellular location">
    <subcellularLocation>
        <location evidence="2">Cell membrane</location>
        <topology evidence="2">Peripheral membrane protein</topology>
    </subcellularLocation>
    <subcellularLocation>
        <location evidence="1">Endosome</location>
    </subcellularLocation>
    <subcellularLocation>
        <location evidence="24">Lysosome membrane</location>
        <topology evidence="24">Peripheral membrane protein</topology>
    </subcellularLocation>
</comment>
<organism evidence="32 33">
    <name type="scientific">Dendroctonus ponderosae</name>
    <name type="common">Mountain pine beetle</name>
    <dbReference type="NCBI Taxonomy" id="77166"/>
    <lineage>
        <taxon>Eukaryota</taxon>
        <taxon>Metazoa</taxon>
        <taxon>Ecdysozoa</taxon>
        <taxon>Arthropoda</taxon>
        <taxon>Hexapoda</taxon>
        <taxon>Insecta</taxon>
        <taxon>Pterygota</taxon>
        <taxon>Neoptera</taxon>
        <taxon>Endopterygota</taxon>
        <taxon>Coleoptera</taxon>
        <taxon>Polyphaga</taxon>
        <taxon>Cucujiformia</taxon>
        <taxon>Curculionidae</taxon>
        <taxon>Scolytinae</taxon>
        <taxon>Dendroctonus</taxon>
    </lineage>
</organism>
<evidence type="ECO:0000256" key="6">
    <source>
        <dbReference type="ARBA" id="ARBA00022548"/>
    </source>
</evidence>
<keyword evidence="12" id="KW-0677">Repeat</keyword>
<dbReference type="FunFam" id="2.10.25.10:FF:000143">
    <property type="entry name" value="Protein crumbs 1"/>
    <property type="match status" value="1"/>
</dbReference>
<keyword evidence="6" id="KW-0153">Cholesterol metabolism</keyword>
<evidence type="ECO:0000256" key="25">
    <source>
        <dbReference type="ARBA" id="ARBA00023878"/>
    </source>
</evidence>
<dbReference type="GeneID" id="109541149"/>
<dbReference type="PROSITE" id="PS00010">
    <property type="entry name" value="ASX_HYDROXYL"/>
    <property type="match status" value="2"/>
</dbReference>
<keyword evidence="11" id="KW-0732">Signal</keyword>
<keyword evidence="3" id="KW-0813">Transport</keyword>
<dbReference type="SMART" id="SM00179">
    <property type="entry name" value="EGF_CA"/>
    <property type="match status" value="6"/>
</dbReference>
<dbReference type="PROSITE" id="PS00022">
    <property type="entry name" value="EGF_1"/>
    <property type="match status" value="4"/>
</dbReference>
<evidence type="ECO:0000256" key="26">
    <source>
        <dbReference type="ARBA" id="ARBA00049611"/>
    </source>
</evidence>
<feature type="domain" description="CUB" evidence="30">
    <location>
        <begin position="416"/>
        <end position="533"/>
    </location>
</feature>
<protein>
    <recommendedName>
        <fullName evidence="25">Cubilin</fullName>
    </recommendedName>
</protein>
<keyword evidence="33" id="KW-1185">Reference proteome</keyword>
<dbReference type="FunFam" id="2.10.25.10:FF:000379">
    <property type="entry name" value="Cubilin"/>
    <property type="match status" value="1"/>
</dbReference>
<evidence type="ECO:0000256" key="11">
    <source>
        <dbReference type="ARBA" id="ARBA00022729"/>
    </source>
</evidence>
<evidence type="ECO:0000256" key="18">
    <source>
        <dbReference type="ARBA" id="ARBA00023157"/>
    </source>
</evidence>
<keyword evidence="21" id="KW-0753">Steroid metabolism</keyword>
<evidence type="ECO:0000256" key="15">
    <source>
        <dbReference type="ARBA" id="ARBA00022927"/>
    </source>
</evidence>
<evidence type="ECO:0000256" key="27">
    <source>
        <dbReference type="ARBA" id="ARBA00049703"/>
    </source>
</evidence>
<feature type="domain" description="EGF-like" evidence="31">
    <location>
        <begin position="373"/>
        <end position="410"/>
    </location>
</feature>
<keyword evidence="5 29" id="KW-0245">EGF-like domain</keyword>
<evidence type="ECO:0000256" key="13">
    <source>
        <dbReference type="ARBA" id="ARBA00022753"/>
    </source>
</evidence>
<keyword evidence="15" id="KW-0653">Protein transport</keyword>
<evidence type="ECO:0000256" key="12">
    <source>
        <dbReference type="ARBA" id="ARBA00022737"/>
    </source>
</evidence>
<evidence type="ECO:0000256" key="19">
    <source>
        <dbReference type="ARBA" id="ARBA00023166"/>
    </source>
</evidence>
<feature type="domain" description="CUB" evidence="30">
    <location>
        <begin position="996"/>
        <end position="1108"/>
    </location>
</feature>
<evidence type="ECO:0000256" key="21">
    <source>
        <dbReference type="ARBA" id="ARBA00023221"/>
    </source>
</evidence>
<feature type="disulfide bond" evidence="29">
    <location>
        <begin position="361"/>
        <end position="370"/>
    </location>
</feature>
<dbReference type="SMART" id="SM00042">
    <property type="entry name" value="CUB"/>
    <property type="match status" value="25"/>
</dbReference>
<feature type="domain" description="CUB" evidence="30">
    <location>
        <begin position="1582"/>
        <end position="1680"/>
    </location>
</feature>
<name>A0AAR5PWT8_DENPD</name>
<dbReference type="InterPro" id="IPR001881">
    <property type="entry name" value="EGF-like_Ca-bd_dom"/>
</dbReference>
<feature type="domain" description="EGF-like" evidence="31">
    <location>
        <begin position="67"/>
        <end position="103"/>
    </location>
</feature>
<dbReference type="InterPro" id="IPR049883">
    <property type="entry name" value="NOTCH1_EGF-like"/>
</dbReference>